<accession>E3EKT3</accession>
<geneLocation type="plasmid" evidence="1 2">
    <name>pSC2</name>
</geneLocation>
<gene>
    <name evidence="1" type="ORF">PPSC2_27420</name>
</gene>
<dbReference type="EMBL" id="CP002214">
    <property type="protein sequence ID" value="ADO59534.1"/>
    <property type="molecule type" value="Genomic_DNA"/>
</dbReference>
<dbReference type="OrthoDB" id="2991126at2"/>
<dbReference type="KEGG" id="ppm:PPSC2_27420"/>
<dbReference type="AlphaFoldDB" id="E3EKT3"/>
<dbReference type="RefSeq" id="WP_013385948.1">
    <property type="nucleotide sequence ID" value="NC_014628.2"/>
</dbReference>
<sequence length="81" mass="9283">MSNTDFNLTRGTKQLIKSAINETQSNNRYVLCAKIADNVVSKYNGLNLDYQLKRMGLQTTGQILEAIDTFFFKHMSHKPQQ</sequence>
<dbReference type="PATRIC" id="fig|886882.15.peg.5804"/>
<proteinExistence type="predicted"/>
<reference evidence="1 2" key="1">
    <citation type="journal article" date="2011" name="J. Bacteriol.">
        <title>Complete genome sequence of Paenibacillus polymyxa SC2, a strain of plant growth-promoting Rhizobacterium with broad-spectrum antimicrobial activity.</title>
        <authorList>
            <person name="Ma M."/>
            <person name="Wang C."/>
            <person name="Ding Y."/>
            <person name="Li L."/>
            <person name="Shen D."/>
            <person name="Jiang X."/>
            <person name="Guan D."/>
            <person name="Cao F."/>
            <person name="Chen H."/>
            <person name="Feng R."/>
            <person name="Wang X."/>
            <person name="Ge Y."/>
            <person name="Yao L."/>
            <person name="Bing X."/>
            <person name="Yang X."/>
            <person name="Li J."/>
            <person name="Du B."/>
        </authorList>
    </citation>
    <scope>NUCLEOTIDE SEQUENCE [LARGE SCALE GENOMIC DNA]</scope>
    <source>
        <strain evidence="1 2">SC2</strain>
        <plasmid evidence="2">pSC2</plasmid>
    </source>
</reference>
<evidence type="ECO:0000313" key="1">
    <source>
        <dbReference type="EMBL" id="ADO59534.1"/>
    </source>
</evidence>
<protein>
    <submittedName>
        <fullName evidence="1">Uncharacterized protein</fullName>
    </submittedName>
</protein>
<name>E3EKT3_PAEPS</name>
<organism evidence="1 2">
    <name type="scientific">Paenibacillus polymyxa (strain SC2)</name>
    <name type="common">Bacillus polymyxa</name>
    <dbReference type="NCBI Taxonomy" id="886882"/>
    <lineage>
        <taxon>Bacteria</taxon>
        <taxon>Bacillati</taxon>
        <taxon>Bacillota</taxon>
        <taxon>Bacilli</taxon>
        <taxon>Bacillales</taxon>
        <taxon>Paenibacillaceae</taxon>
        <taxon>Paenibacillus</taxon>
    </lineage>
</organism>
<evidence type="ECO:0000313" key="2">
    <source>
        <dbReference type="Proteomes" id="UP000006868"/>
    </source>
</evidence>
<keyword evidence="1" id="KW-0614">Plasmid</keyword>
<dbReference type="HOGENOM" id="CLU_2551371_0_0_9"/>
<dbReference type="Proteomes" id="UP000006868">
    <property type="component" value="Plasmid pSC2"/>
</dbReference>